<reference evidence="5 6" key="1">
    <citation type="journal article" date="2017" name="Nature">
        <title>The Apostasia genome and the evolution of orchids.</title>
        <authorList>
            <person name="Zhang G.Q."/>
            <person name="Liu K.W."/>
            <person name="Li Z."/>
            <person name="Lohaus R."/>
            <person name="Hsiao Y.Y."/>
            <person name="Niu S.C."/>
            <person name="Wang J.Y."/>
            <person name="Lin Y.C."/>
            <person name="Xu Q."/>
            <person name="Chen L.J."/>
            <person name="Yoshida K."/>
            <person name="Fujiwara S."/>
            <person name="Wang Z.W."/>
            <person name="Zhang Y.Q."/>
            <person name="Mitsuda N."/>
            <person name="Wang M."/>
            <person name="Liu G.H."/>
            <person name="Pecoraro L."/>
            <person name="Huang H.X."/>
            <person name="Xiao X.J."/>
            <person name="Lin M."/>
            <person name="Wu X.Y."/>
            <person name="Wu W.L."/>
            <person name="Chen Y.Y."/>
            <person name="Chang S.B."/>
            <person name="Sakamoto S."/>
            <person name="Ohme-Takagi M."/>
            <person name="Yagi M."/>
            <person name="Zeng S.J."/>
            <person name="Shen C.Y."/>
            <person name="Yeh C.M."/>
            <person name="Luo Y.B."/>
            <person name="Tsai W.C."/>
            <person name="Van de Peer Y."/>
            <person name="Liu Z.J."/>
        </authorList>
    </citation>
    <scope>NUCLEOTIDE SEQUENCE [LARGE SCALE GENOMIC DNA]</scope>
    <source>
        <strain evidence="6">cv. Shenzhen</strain>
        <tissue evidence="5">Stem</tissue>
    </source>
</reference>
<dbReference type="Gene3D" id="2.60.110.10">
    <property type="entry name" value="Thaumatin"/>
    <property type="match status" value="1"/>
</dbReference>
<dbReference type="PROSITE" id="PS51367">
    <property type="entry name" value="THAUMATIN_2"/>
    <property type="match status" value="1"/>
</dbReference>
<evidence type="ECO:0000313" key="6">
    <source>
        <dbReference type="Proteomes" id="UP000236161"/>
    </source>
</evidence>
<feature type="chain" id="PRO_5014188890" evidence="4">
    <location>
        <begin position="36"/>
        <end position="259"/>
    </location>
</feature>
<comment type="similarity">
    <text evidence="1">Belongs to the thaumatin family.</text>
</comment>
<dbReference type="PANTHER" id="PTHR31048">
    <property type="entry name" value="OS03G0233200 PROTEIN"/>
    <property type="match status" value="1"/>
</dbReference>
<name>A0A2I0BCY6_9ASPA</name>
<dbReference type="SMART" id="SM00205">
    <property type="entry name" value="THN"/>
    <property type="match status" value="1"/>
</dbReference>
<dbReference type="PIRSF" id="PIRSF002703">
    <property type="entry name" value="Thaumatin"/>
    <property type="match status" value="1"/>
</dbReference>
<dbReference type="CDD" id="cd09218">
    <property type="entry name" value="TLP-PA"/>
    <property type="match status" value="1"/>
</dbReference>
<feature type="disulfide bond" evidence="3">
    <location>
        <begin position="90"/>
        <end position="100"/>
    </location>
</feature>
<dbReference type="InterPro" id="IPR017949">
    <property type="entry name" value="Thaumatin_CS"/>
</dbReference>
<gene>
    <name evidence="5" type="ORF">AXF42_Ash013064</name>
</gene>
<dbReference type="Proteomes" id="UP000236161">
    <property type="component" value="Unassembled WGS sequence"/>
</dbReference>
<evidence type="ECO:0000256" key="1">
    <source>
        <dbReference type="ARBA" id="ARBA00010607"/>
    </source>
</evidence>
<keyword evidence="2 3" id="KW-1015">Disulfide bond</keyword>
<feature type="disulfide bond" evidence="3">
    <location>
        <begin position="160"/>
        <end position="244"/>
    </location>
</feature>
<evidence type="ECO:0000256" key="2">
    <source>
        <dbReference type="ARBA" id="ARBA00023157"/>
    </source>
</evidence>
<dbReference type="InterPro" id="IPR037176">
    <property type="entry name" value="Osmotin/thaumatin-like_sf"/>
</dbReference>
<evidence type="ECO:0000256" key="3">
    <source>
        <dbReference type="PIRSR" id="PIRSR002703-1"/>
    </source>
</evidence>
<dbReference type="PROSITE" id="PS00316">
    <property type="entry name" value="THAUMATIN_1"/>
    <property type="match status" value="1"/>
</dbReference>
<feature type="disulfide bond" evidence="3">
    <location>
        <begin position="194"/>
        <end position="203"/>
    </location>
</feature>
<feature type="disulfide bond" evidence="3">
    <location>
        <begin position="44"/>
        <end position="255"/>
    </location>
</feature>
<accession>A0A2I0BCY6</accession>
<dbReference type="Pfam" id="PF00314">
    <property type="entry name" value="Thaumatin"/>
    <property type="match status" value="1"/>
</dbReference>
<dbReference type="EMBL" id="KZ451890">
    <property type="protein sequence ID" value="PKA65650.1"/>
    <property type="molecule type" value="Genomic_DNA"/>
</dbReference>
<proteinExistence type="inferred from homology"/>
<feature type="disulfide bond" evidence="3">
    <location>
        <begin position="105"/>
        <end position="111"/>
    </location>
</feature>
<dbReference type="SUPFAM" id="SSF49870">
    <property type="entry name" value="Osmotin, thaumatin-like protein"/>
    <property type="match status" value="1"/>
</dbReference>
<dbReference type="PRINTS" id="PR00347">
    <property type="entry name" value="THAUMATIN"/>
</dbReference>
<dbReference type="AlphaFoldDB" id="A0A2I0BCY6"/>
<keyword evidence="4" id="KW-0732">Signal</keyword>
<feature type="signal peptide" evidence="4">
    <location>
        <begin position="1"/>
        <end position="35"/>
    </location>
</feature>
<dbReference type="InterPro" id="IPR001938">
    <property type="entry name" value="Thaumatin"/>
</dbReference>
<sequence>MAPPSASTPRGRRPFLTAAALAAAFLAAALSGVESVDLDLQNNCKETVWPGIQNTDGGRILTGTRLNPGEVYILGLPPNWSGRIWGRQGCSFDSSGRGRCTTGDCDGVLYCNGRAPIPPVTLAEIRLNFGSRSVDFYNVSVVNGYNIGVLVEPQGGRGTCGCAGCVSDMNKACPRELAILGGPGGRVVACRSACMVFGKPEYCCTGKFGSPETCRPTAYSRLFKSACPTAYTYAYDDSTNWHTCSTAGAYVVTFCPYDR</sequence>
<evidence type="ECO:0000313" key="5">
    <source>
        <dbReference type="EMBL" id="PKA65650.1"/>
    </source>
</evidence>
<protein>
    <submittedName>
        <fullName evidence="5">Thaumatin-like protein</fullName>
    </submittedName>
</protein>
<keyword evidence="6" id="KW-1185">Reference proteome</keyword>
<dbReference type="FunFam" id="2.60.110.10:FF:000002">
    <property type="entry name" value="Thaumatin-like protein 1a"/>
    <property type="match status" value="1"/>
</dbReference>
<feature type="disulfide bond" evidence="3">
    <location>
        <begin position="165"/>
        <end position="227"/>
    </location>
</feature>
<feature type="disulfide bond" evidence="3">
    <location>
        <begin position="173"/>
        <end position="190"/>
    </location>
</feature>
<organism evidence="5 6">
    <name type="scientific">Apostasia shenzhenica</name>
    <dbReference type="NCBI Taxonomy" id="1088818"/>
    <lineage>
        <taxon>Eukaryota</taxon>
        <taxon>Viridiplantae</taxon>
        <taxon>Streptophyta</taxon>
        <taxon>Embryophyta</taxon>
        <taxon>Tracheophyta</taxon>
        <taxon>Spermatophyta</taxon>
        <taxon>Magnoliopsida</taxon>
        <taxon>Liliopsida</taxon>
        <taxon>Asparagales</taxon>
        <taxon>Orchidaceae</taxon>
        <taxon>Apostasioideae</taxon>
        <taxon>Apostasia</taxon>
    </lineage>
</organism>
<dbReference type="OrthoDB" id="430315at2759"/>
<feature type="disulfide bond" evidence="3">
    <location>
        <begin position="204"/>
        <end position="214"/>
    </location>
</feature>
<evidence type="ECO:0000256" key="4">
    <source>
        <dbReference type="SAM" id="SignalP"/>
    </source>
</evidence>